<dbReference type="Pfam" id="PF19567">
    <property type="entry name" value="CpsB_CapC"/>
    <property type="match status" value="1"/>
</dbReference>
<sequence>MSSQLVDLHCHILPGIDDGAKNLDVSMSLIQKEMEDGVVGIVFTPHFHYERITLDAFVQQRKMAYRSVVAQLAERKLPLAVKLGAEVYFTTALASLDLSKLAFAGSRYILIEFPTSIHPGGIEDTLFAVQNRGYTPILAHVERYPYVTEDPTLLYRWVSSGALAQINASGLVRSGHTAKWLHKLLDWNLVHLMCSDCHSVTTRPPNLKDGMAQISSSTA</sequence>
<name>K1U9S4_9ZZZZ</name>
<feature type="non-terminal residue" evidence="2">
    <location>
        <position position="219"/>
    </location>
</feature>
<dbReference type="InterPro" id="IPR016195">
    <property type="entry name" value="Pol/histidinol_Pase-like"/>
</dbReference>
<organism evidence="2">
    <name type="scientific">human gut metagenome</name>
    <dbReference type="NCBI Taxonomy" id="408170"/>
    <lineage>
        <taxon>unclassified sequences</taxon>
        <taxon>metagenomes</taxon>
        <taxon>organismal metagenomes</taxon>
    </lineage>
</organism>
<accession>K1U9S4</accession>
<dbReference type="InterPro" id="IPR016667">
    <property type="entry name" value="Caps_polysacc_synth_CpsB/CapC"/>
</dbReference>
<gene>
    <name evidence="2" type="ORF">LEA_05464</name>
</gene>
<protein>
    <submittedName>
        <fullName evidence="2">Capsular polysaccharide biosynthesis protein</fullName>
    </submittedName>
</protein>
<dbReference type="AlphaFoldDB" id="K1U9S4"/>
<dbReference type="Gene3D" id="3.20.20.140">
    <property type="entry name" value="Metal-dependent hydrolases"/>
    <property type="match status" value="1"/>
</dbReference>
<proteinExistence type="predicted"/>
<comment type="caution">
    <text evidence="2">The sequence shown here is derived from an EMBL/GenBank/DDBJ whole genome shotgun (WGS) entry which is preliminary data.</text>
</comment>
<dbReference type="PANTHER" id="PTHR39181">
    <property type="entry name" value="TYROSINE-PROTEIN PHOSPHATASE YWQE"/>
    <property type="match status" value="1"/>
</dbReference>
<dbReference type="GO" id="GO:0030145">
    <property type="term" value="F:manganese ion binding"/>
    <property type="evidence" value="ECO:0007669"/>
    <property type="project" value="InterPro"/>
</dbReference>
<evidence type="ECO:0000256" key="1">
    <source>
        <dbReference type="ARBA" id="ARBA00022801"/>
    </source>
</evidence>
<keyword evidence="1" id="KW-0378">Hydrolase</keyword>
<reference evidence="2" key="1">
    <citation type="journal article" date="2013" name="Environ. Microbiol.">
        <title>Microbiota from the distal guts of lean and obese adolescents exhibit partial functional redundancy besides clear differences in community structure.</title>
        <authorList>
            <person name="Ferrer M."/>
            <person name="Ruiz A."/>
            <person name="Lanza F."/>
            <person name="Haange S.B."/>
            <person name="Oberbach A."/>
            <person name="Till H."/>
            <person name="Bargiela R."/>
            <person name="Campoy C."/>
            <person name="Segura M.T."/>
            <person name="Richter M."/>
            <person name="von Bergen M."/>
            <person name="Seifert J."/>
            <person name="Suarez A."/>
        </authorList>
    </citation>
    <scope>NUCLEOTIDE SEQUENCE</scope>
</reference>
<dbReference type="PIRSF" id="PIRSF016557">
    <property type="entry name" value="Caps_synth_CpsB"/>
    <property type="match status" value="1"/>
</dbReference>
<evidence type="ECO:0000313" key="2">
    <source>
        <dbReference type="EMBL" id="EKC74990.1"/>
    </source>
</evidence>
<dbReference type="SUPFAM" id="SSF89550">
    <property type="entry name" value="PHP domain-like"/>
    <property type="match status" value="1"/>
</dbReference>
<dbReference type="EMBL" id="AJWY01003558">
    <property type="protein sequence ID" value="EKC74990.1"/>
    <property type="molecule type" value="Genomic_DNA"/>
</dbReference>
<dbReference type="PANTHER" id="PTHR39181:SF1">
    <property type="entry name" value="TYROSINE-PROTEIN PHOSPHATASE YWQE"/>
    <property type="match status" value="1"/>
</dbReference>
<dbReference type="GO" id="GO:0004725">
    <property type="term" value="F:protein tyrosine phosphatase activity"/>
    <property type="evidence" value="ECO:0007669"/>
    <property type="project" value="InterPro"/>
</dbReference>